<evidence type="ECO:0000256" key="1">
    <source>
        <dbReference type="SAM" id="MobiDB-lite"/>
    </source>
</evidence>
<name>A0AAD4CGX6_ASPNN</name>
<protein>
    <submittedName>
        <fullName evidence="3">SMK killer toxin resistance protein</fullName>
    </submittedName>
</protein>
<comment type="caution">
    <text evidence="3">The sequence shown here is derived from an EMBL/GenBank/DDBJ whole genome shotgun (WGS) entry which is preliminary data.</text>
</comment>
<dbReference type="AlphaFoldDB" id="A0AAD4CGX6"/>
<evidence type="ECO:0000256" key="2">
    <source>
        <dbReference type="SAM" id="Phobius"/>
    </source>
</evidence>
<proteinExistence type="predicted"/>
<dbReference type="Proteomes" id="UP001194746">
    <property type="component" value="Unassembled WGS sequence"/>
</dbReference>
<feature type="compositionally biased region" description="Low complexity" evidence="1">
    <location>
        <begin position="132"/>
        <end position="142"/>
    </location>
</feature>
<dbReference type="PANTHER" id="PTHR28251">
    <property type="entry name" value="V-TYPE ATPASE ASSEMBLY FACTOR PKR1"/>
    <property type="match status" value="1"/>
</dbReference>
<feature type="region of interest" description="Disordered" evidence="1">
    <location>
        <begin position="82"/>
        <end position="182"/>
    </location>
</feature>
<feature type="compositionally biased region" description="Polar residues" evidence="1">
    <location>
        <begin position="162"/>
        <end position="173"/>
    </location>
</feature>
<keyword evidence="2" id="KW-0812">Transmembrane</keyword>
<feature type="transmembrane region" description="Helical" evidence="2">
    <location>
        <begin position="20"/>
        <end position="41"/>
    </location>
</feature>
<gene>
    <name evidence="3" type="primary">PKR1</name>
    <name evidence="3" type="ORF">FE257_012903</name>
</gene>
<feature type="transmembrane region" description="Helical" evidence="2">
    <location>
        <begin position="48"/>
        <end position="66"/>
    </location>
</feature>
<dbReference type="EMBL" id="VCAU01000095">
    <property type="protein sequence ID" value="KAF9885467.1"/>
    <property type="molecule type" value="Genomic_DNA"/>
</dbReference>
<evidence type="ECO:0000313" key="3">
    <source>
        <dbReference type="EMBL" id="KAF9885467.1"/>
    </source>
</evidence>
<organism evidence="3 4">
    <name type="scientific">Aspergillus nanangensis</name>
    <dbReference type="NCBI Taxonomy" id="2582783"/>
    <lineage>
        <taxon>Eukaryota</taxon>
        <taxon>Fungi</taxon>
        <taxon>Dikarya</taxon>
        <taxon>Ascomycota</taxon>
        <taxon>Pezizomycotina</taxon>
        <taxon>Eurotiomycetes</taxon>
        <taxon>Eurotiomycetidae</taxon>
        <taxon>Eurotiales</taxon>
        <taxon>Aspergillaceae</taxon>
        <taxon>Aspergillus</taxon>
        <taxon>Aspergillus subgen. Circumdati</taxon>
    </lineage>
</organism>
<keyword evidence="2" id="KW-1133">Transmembrane helix</keyword>
<feature type="compositionally biased region" description="Low complexity" evidence="1">
    <location>
        <begin position="103"/>
        <end position="117"/>
    </location>
</feature>
<dbReference type="GO" id="GO:0005789">
    <property type="term" value="C:endoplasmic reticulum membrane"/>
    <property type="evidence" value="ECO:0007669"/>
    <property type="project" value="TreeGrafter"/>
</dbReference>
<dbReference type="Pfam" id="PF08636">
    <property type="entry name" value="Pkr1"/>
    <property type="match status" value="1"/>
</dbReference>
<dbReference type="PANTHER" id="PTHR28251:SF1">
    <property type="entry name" value="V-TYPE ATPASE ASSEMBLY FACTOR PKR1"/>
    <property type="match status" value="1"/>
</dbReference>
<dbReference type="InterPro" id="IPR013945">
    <property type="entry name" value="Pkr1"/>
</dbReference>
<evidence type="ECO:0000313" key="4">
    <source>
        <dbReference type="Proteomes" id="UP001194746"/>
    </source>
</evidence>
<reference evidence="3" key="2">
    <citation type="submission" date="2020-02" db="EMBL/GenBank/DDBJ databases">
        <authorList>
            <person name="Gilchrist C.L.M."/>
            <person name="Chooi Y.-H."/>
        </authorList>
    </citation>
    <scope>NUCLEOTIDE SEQUENCE</scope>
    <source>
        <strain evidence="3">MST-FP2251</strain>
    </source>
</reference>
<reference evidence="3" key="1">
    <citation type="journal article" date="2019" name="Beilstein J. Org. Chem.">
        <title>Nanangenines: drimane sesquiterpenoids as the dominant metabolite cohort of a novel Australian fungus, Aspergillus nanangensis.</title>
        <authorList>
            <person name="Lacey H.J."/>
            <person name="Gilchrist C.L.M."/>
            <person name="Crombie A."/>
            <person name="Kalaitzis J.A."/>
            <person name="Vuong D."/>
            <person name="Rutledge P.J."/>
            <person name="Turner P."/>
            <person name="Pitt J.I."/>
            <person name="Lacey E."/>
            <person name="Chooi Y.H."/>
            <person name="Piggott A.M."/>
        </authorList>
    </citation>
    <scope>NUCLEOTIDE SEQUENCE</scope>
    <source>
        <strain evidence="3">MST-FP2251</strain>
    </source>
</reference>
<keyword evidence="2" id="KW-0472">Membrane</keyword>
<keyword evidence="4" id="KW-1185">Reference proteome</keyword>
<feature type="compositionally biased region" description="Polar residues" evidence="1">
    <location>
        <begin position="87"/>
        <end position="102"/>
    </location>
</feature>
<dbReference type="GO" id="GO:0070072">
    <property type="term" value="P:vacuolar proton-transporting V-type ATPase complex assembly"/>
    <property type="evidence" value="ECO:0007669"/>
    <property type="project" value="InterPro"/>
</dbReference>
<sequence length="182" mass="19243">MGSFVEDLWSSIFTPGPTPTLLIATNITFAALQLVFLALLIATYSIHFVVLSVLSASLWGSINWFAGEVRQVQLAQEAEAKKKIDDTTTLGEPSSVEGTPQVTTTTTTTALDSTGSDSDTETELVASTTLSTGRPTATTNTTGSLQLPLSGKQEVRKRASMSGDNSSGYGSTDSEWEKVDGQ</sequence>
<accession>A0AAD4CGX6</accession>